<protein>
    <submittedName>
        <fullName evidence="2">Glycosyltransferase family 2 protein</fullName>
    </submittedName>
</protein>
<dbReference type="InterPro" id="IPR001173">
    <property type="entry name" value="Glyco_trans_2-like"/>
</dbReference>
<dbReference type="RefSeq" id="WP_240711726.1">
    <property type="nucleotide sequence ID" value="NZ_JAKVTV010000001.1"/>
</dbReference>
<dbReference type="PANTHER" id="PTHR43685:SF2">
    <property type="entry name" value="GLYCOSYLTRANSFERASE 2-LIKE DOMAIN-CONTAINING PROTEIN"/>
    <property type="match status" value="1"/>
</dbReference>
<comment type="caution">
    <text evidence="2">The sequence shown here is derived from an EMBL/GenBank/DDBJ whole genome shotgun (WGS) entry which is preliminary data.</text>
</comment>
<dbReference type="EMBL" id="JAKVTV010000001">
    <property type="protein sequence ID" value="MCH4821586.1"/>
    <property type="molecule type" value="Genomic_DNA"/>
</dbReference>
<reference evidence="2" key="1">
    <citation type="submission" date="2022-03" db="EMBL/GenBank/DDBJ databases">
        <title>Gramella crocea sp. nov., isolated from activated sludge of a seafood processing plant.</title>
        <authorList>
            <person name="Zhang X."/>
        </authorList>
    </citation>
    <scope>NUCLEOTIDE SEQUENCE</scope>
    <source>
        <strain evidence="2">YJ019</strain>
    </source>
</reference>
<evidence type="ECO:0000313" key="2">
    <source>
        <dbReference type="EMBL" id="MCH4821586.1"/>
    </source>
</evidence>
<dbReference type="CDD" id="cd00761">
    <property type="entry name" value="Glyco_tranf_GTA_type"/>
    <property type="match status" value="1"/>
</dbReference>
<keyword evidence="3" id="KW-1185">Reference proteome</keyword>
<dbReference type="Gene3D" id="3.90.550.10">
    <property type="entry name" value="Spore Coat Polysaccharide Biosynthesis Protein SpsA, Chain A"/>
    <property type="match status" value="1"/>
</dbReference>
<proteinExistence type="predicted"/>
<name>A0A9X1V0W0_9FLAO</name>
<dbReference type="Proteomes" id="UP001139226">
    <property type="component" value="Unassembled WGS sequence"/>
</dbReference>
<evidence type="ECO:0000259" key="1">
    <source>
        <dbReference type="Pfam" id="PF00535"/>
    </source>
</evidence>
<dbReference type="Pfam" id="PF00535">
    <property type="entry name" value="Glycos_transf_2"/>
    <property type="match status" value="1"/>
</dbReference>
<feature type="domain" description="Glycosyltransferase 2-like" evidence="1">
    <location>
        <begin position="9"/>
        <end position="170"/>
    </location>
</feature>
<dbReference type="PANTHER" id="PTHR43685">
    <property type="entry name" value="GLYCOSYLTRANSFERASE"/>
    <property type="match status" value="1"/>
</dbReference>
<dbReference type="InterPro" id="IPR029044">
    <property type="entry name" value="Nucleotide-diphossugar_trans"/>
</dbReference>
<accession>A0A9X1V0W0</accession>
<dbReference type="InterPro" id="IPR050834">
    <property type="entry name" value="Glycosyltransf_2"/>
</dbReference>
<dbReference type="SUPFAM" id="SSF53448">
    <property type="entry name" value="Nucleotide-diphospho-sugar transferases"/>
    <property type="match status" value="1"/>
</dbReference>
<dbReference type="AlphaFoldDB" id="A0A9X1V0W0"/>
<organism evidence="2 3">
    <name type="scientific">Christiangramia lutea</name>
    <dbReference type="NCBI Taxonomy" id="1607951"/>
    <lineage>
        <taxon>Bacteria</taxon>
        <taxon>Pseudomonadati</taxon>
        <taxon>Bacteroidota</taxon>
        <taxon>Flavobacteriia</taxon>
        <taxon>Flavobacteriales</taxon>
        <taxon>Flavobacteriaceae</taxon>
        <taxon>Christiangramia</taxon>
    </lineage>
</organism>
<sequence length="324" mass="37751">MQQFKPLVSIIIPTFNRVHLIGESLDSILAQTYEYWECIVVDDGSNDYTQELLSFYCEVDSRIKYIGRPKSLPAGANACRNLGLENSNGVFVKCLDSDDLLTKNYLEKKVKVFKDPSVDLVVCNYLLFRDNGFKSRPFNNSSNSKDLLSDYVSGQININAQSCLWRKKAIKDHQFDPNLKRAQELDFHFRILRDKELEVIFLPENLVFIRDHRESISGEFSRGNLEAIRSDLLVRAKILEYLSGFQGRTVEKERAFNLYLPGIMQLIHFKYFKEIYTQFNSLGKRLELSTSFNLWKIKLVFLLILFKLTGRSYRLRKHISSLKI</sequence>
<evidence type="ECO:0000313" key="3">
    <source>
        <dbReference type="Proteomes" id="UP001139226"/>
    </source>
</evidence>
<gene>
    <name evidence="2" type="ORF">ML462_00235</name>
</gene>